<gene>
    <name evidence="19" type="ORF">PMAYCL1PPCAC_18609</name>
</gene>
<evidence type="ECO:0000256" key="8">
    <source>
        <dbReference type="ARBA" id="ARBA00022741"/>
    </source>
</evidence>
<dbReference type="SUPFAM" id="SSF56112">
    <property type="entry name" value="Protein kinase-like (PK-like)"/>
    <property type="match status" value="1"/>
</dbReference>
<comment type="subcellular location">
    <subcellularLocation>
        <location evidence="1">Membrane</location>
        <topology evidence="1">Single-pass type I membrane protein</topology>
    </subcellularLocation>
</comment>
<evidence type="ECO:0000313" key="20">
    <source>
        <dbReference type="Proteomes" id="UP001328107"/>
    </source>
</evidence>
<dbReference type="InterPro" id="IPR001245">
    <property type="entry name" value="Ser-Thr/Tyr_kinase_cat_dom"/>
</dbReference>
<evidence type="ECO:0000256" key="5">
    <source>
        <dbReference type="ARBA" id="ARBA00022679"/>
    </source>
</evidence>
<feature type="domain" description="Protein kinase" evidence="18">
    <location>
        <begin position="391"/>
        <end position="698"/>
    </location>
</feature>
<protein>
    <recommendedName>
        <fullName evidence="3">receptor protein serine/threonine kinase</fullName>
        <ecNumber evidence="3">2.7.11.30</ecNumber>
    </recommendedName>
</protein>
<keyword evidence="13" id="KW-0675">Receptor</keyword>
<evidence type="ECO:0000256" key="13">
    <source>
        <dbReference type="ARBA" id="ARBA00023170"/>
    </source>
</evidence>
<evidence type="ECO:0000256" key="9">
    <source>
        <dbReference type="ARBA" id="ARBA00022777"/>
    </source>
</evidence>
<feature type="binding site" evidence="14">
    <location>
        <position position="420"/>
    </location>
    <ligand>
        <name>ATP</name>
        <dbReference type="ChEBI" id="CHEBI:30616"/>
    </ligand>
</feature>
<feature type="compositionally biased region" description="Low complexity" evidence="15">
    <location>
        <begin position="346"/>
        <end position="361"/>
    </location>
</feature>
<comment type="caution">
    <text evidence="19">The sequence shown here is derived from an EMBL/GenBank/DDBJ whole genome shotgun (WGS) entry which is preliminary data.</text>
</comment>
<dbReference type="AlphaFoldDB" id="A0AAN5CQ76"/>
<keyword evidence="4" id="KW-0723">Serine/threonine-protein kinase</keyword>
<comment type="similarity">
    <text evidence="2">Belongs to the protein kinase superfamily. TKL Ser/Thr protein kinase family. TGFB receptor subfamily.</text>
</comment>
<evidence type="ECO:0000256" key="3">
    <source>
        <dbReference type="ARBA" id="ARBA00012401"/>
    </source>
</evidence>
<dbReference type="GO" id="GO:0071363">
    <property type="term" value="P:cellular response to growth factor stimulus"/>
    <property type="evidence" value="ECO:0007669"/>
    <property type="project" value="TreeGrafter"/>
</dbReference>
<dbReference type="Proteomes" id="UP001328107">
    <property type="component" value="Unassembled WGS sequence"/>
</dbReference>
<dbReference type="PANTHER" id="PTHR23255:SF72">
    <property type="entry name" value="RECEPTOR PROTEIN SERINE_THREONINE KINASE"/>
    <property type="match status" value="1"/>
</dbReference>
<dbReference type="Pfam" id="PF07714">
    <property type="entry name" value="PK_Tyr_Ser-Thr"/>
    <property type="match status" value="1"/>
</dbReference>
<feature type="transmembrane region" description="Helical" evidence="16">
    <location>
        <begin position="264"/>
        <end position="287"/>
    </location>
</feature>
<dbReference type="PROSITE" id="PS50011">
    <property type="entry name" value="PROTEIN_KINASE_DOM"/>
    <property type="match status" value="1"/>
</dbReference>
<keyword evidence="20" id="KW-1185">Reference proteome</keyword>
<keyword evidence="6 16" id="KW-0812">Transmembrane</keyword>
<evidence type="ECO:0000256" key="11">
    <source>
        <dbReference type="ARBA" id="ARBA00022989"/>
    </source>
</evidence>
<feature type="chain" id="PRO_5043037751" description="receptor protein serine/threonine kinase" evidence="17">
    <location>
        <begin position="32"/>
        <end position="705"/>
    </location>
</feature>
<evidence type="ECO:0000256" key="16">
    <source>
        <dbReference type="SAM" id="Phobius"/>
    </source>
</evidence>
<keyword evidence="11 16" id="KW-1133">Transmembrane helix</keyword>
<keyword evidence="10 14" id="KW-0067">ATP-binding</keyword>
<dbReference type="PROSITE" id="PS00107">
    <property type="entry name" value="PROTEIN_KINASE_ATP"/>
    <property type="match status" value="1"/>
</dbReference>
<name>A0AAN5CQ76_9BILA</name>
<dbReference type="InterPro" id="IPR008271">
    <property type="entry name" value="Ser/Thr_kinase_AS"/>
</dbReference>
<keyword evidence="7 17" id="KW-0732">Signal</keyword>
<dbReference type="EMBL" id="BTRK01000004">
    <property type="protein sequence ID" value="GMR48414.1"/>
    <property type="molecule type" value="Genomic_DNA"/>
</dbReference>
<evidence type="ECO:0000256" key="2">
    <source>
        <dbReference type="ARBA" id="ARBA00009605"/>
    </source>
</evidence>
<dbReference type="GO" id="GO:0070724">
    <property type="term" value="C:BMP receptor complex"/>
    <property type="evidence" value="ECO:0007669"/>
    <property type="project" value="TreeGrafter"/>
</dbReference>
<dbReference type="Gene3D" id="3.30.200.20">
    <property type="entry name" value="Phosphorylase Kinase, domain 1"/>
    <property type="match status" value="1"/>
</dbReference>
<feature type="signal peptide" evidence="17">
    <location>
        <begin position="1"/>
        <end position="31"/>
    </location>
</feature>
<feature type="region of interest" description="Disordered" evidence="15">
    <location>
        <begin position="326"/>
        <end position="361"/>
    </location>
</feature>
<evidence type="ECO:0000256" key="17">
    <source>
        <dbReference type="SAM" id="SignalP"/>
    </source>
</evidence>
<evidence type="ECO:0000259" key="18">
    <source>
        <dbReference type="PROSITE" id="PS50011"/>
    </source>
</evidence>
<evidence type="ECO:0000256" key="7">
    <source>
        <dbReference type="ARBA" id="ARBA00022729"/>
    </source>
</evidence>
<evidence type="ECO:0000256" key="10">
    <source>
        <dbReference type="ARBA" id="ARBA00022840"/>
    </source>
</evidence>
<dbReference type="InterPro" id="IPR017441">
    <property type="entry name" value="Protein_kinase_ATP_BS"/>
</dbReference>
<evidence type="ECO:0000256" key="14">
    <source>
        <dbReference type="PROSITE-ProRule" id="PRU10141"/>
    </source>
</evidence>
<evidence type="ECO:0000256" key="1">
    <source>
        <dbReference type="ARBA" id="ARBA00004479"/>
    </source>
</evidence>
<evidence type="ECO:0000256" key="4">
    <source>
        <dbReference type="ARBA" id="ARBA00022527"/>
    </source>
</evidence>
<dbReference type="InterPro" id="IPR000333">
    <property type="entry name" value="TGFB_receptor"/>
</dbReference>
<accession>A0AAN5CQ76</accession>
<dbReference type="Gene3D" id="1.10.510.10">
    <property type="entry name" value="Transferase(Phosphotransferase) domain 1"/>
    <property type="match status" value="1"/>
</dbReference>
<reference evidence="20" key="1">
    <citation type="submission" date="2022-10" db="EMBL/GenBank/DDBJ databases">
        <title>Genome assembly of Pristionchus species.</title>
        <authorList>
            <person name="Yoshida K."/>
            <person name="Sommer R.J."/>
        </authorList>
    </citation>
    <scope>NUCLEOTIDE SEQUENCE [LARGE SCALE GENOMIC DNA]</scope>
    <source>
        <strain evidence="20">RS5460</strain>
    </source>
</reference>
<dbReference type="GO" id="GO:0005524">
    <property type="term" value="F:ATP binding"/>
    <property type="evidence" value="ECO:0007669"/>
    <property type="project" value="UniProtKB-UniRule"/>
</dbReference>
<keyword evidence="9" id="KW-0418">Kinase</keyword>
<proteinExistence type="inferred from homology"/>
<keyword evidence="5" id="KW-0808">Transferase</keyword>
<keyword evidence="8 14" id="KW-0547">Nucleotide-binding</keyword>
<keyword evidence="12 16" id="KW-0472">Membrane</keyword>
<dbReference type="PROSITE" id="PS00108">
    <property type="entry name" value="PROTEIN_KINASE_ST"/>
    <property type="match status" value="1"/>
</dbReference>
<dbReference type="GO" id="GO:0006950">
    <property type="term" value="P:response to stress"/>
    <property type="evidence" value="ECO:0007669"/>
    <property type="project" value="UniProtKB-ARBA"/>
</dbReference>
<dbReference type="PANTHER" id="PTHR23255">
    <property type="entry name" value="TRANSFORMING GROWTH FACTOR-BETA RECEPTOR TYPE I AND II"/>
    <property type="match status" value="1"/>
</dbReference>
<dbReference type="GO" id="GO:0004675">
    <property type="term" value="F:transmembrane receptor protein serine/threonine kinase activity"/>
    <property type="evidence" value="ECO:0007669"/>
    <property type="project" value="UniProtKB-EC"/>
</dbReference>
<evidence type="ECO:0000256" key="15">
    <source>
        <dbReference type="SAM" id="MobiDB-lite"/>
    </source>
</evidence>
<feature type="compositionally biased region" description="Polar residues" evidence="15">
    <location>
        <begin position="326"/>
        <end position="335"/>
    </location>
</feature>
<evidence type="ECO:0000313" key="19">
    <source>
        <dbReference type="EMBL" id="GMR48414.1"/>
    </source>
</evidence>
<evidence type="ECO:0000256" key="6">
    <source>
        <dbReference type="ARBA" id="ARBA00022692"/>
    </source>
</evidence>
<dbReference type="InterPro" id="IPR000719">
    <property type="entry name" value="Prot_kinase_dom"/>
</dbReference>
<dbReference type="SMART" id="SM00220">
    <property type="entry name" value="S_TKc"/>
    <property type="match status" value="1"/>
</dbReference>
<dbReference type="InterPro" id="IPR011009">
    <property type="entry name" value="Kinase-like_dom_sf"/>
</dbReference>
<dbReference type="EC" id="2.7.11.30" evidence="3"/>
<sequence>MFSIECQTSVSGMRHILIPLLLFSFVCSLRASPKFDDDEDLFENLNKSLPEIYRTKVEDLTLRELSAALGVHIPEEHRETAEYLLKFRDDRPVSTLMMALQKHNTYSTEEAEEFSRGAMRALLDKSYMISQHKRLQPGDHLCRCNQRECASVHNELYAALGPEMSSFCRVDKYGYCIKSTRYRGNNSVVDLYCAYSYATEEQKEMHTDDHEHLHVCMSTKMQGRQCCKGAMCNDVELPLTDPQEIATNERWRELTESRDTWKAVGLSLTVLVIILLIAMILTLLLLCKFVDCEELKKKLVAAAFSPGTPSNGTTTRVCSRYFNNESTERGSNAGSESPLIPPSILTSDGGTTTGINTTNPTSSFLDMETTQGVGTGMGSTLVAQCTISSYIRLMHTLGQGKFGKVFLGEWRGGEKIAVKKFDYVLYDSFMQEVDILMSGAMSNSNILRWIGKDTVQTGSSTEYWIMSEYHPNGSLFDYLEKNALSQQTYLIMMRGIANGISFLHSEIPVTDGTSGKKGVAHRDLKTKNILVKSDLTCVIADFGMAVINEEDGVKIPPGTKKSGTVRYLAPEVLTDEMTKVSAFEYYRASDMYSFALILWECARRTHAIFGKTAIAEYSMDESLAYYSDVPREPSVADMKEAVVEKDLRPPIDEMWNKNPVFFEMSRIMRECWSTNSTARLTALNVKIVIDRLSSHLNLNLPTGYD</sequence>
<organism evidence="19 20">
    <name type="scientific">Pristionchus mayeri</name>
    <dbReference type="NCBI Taxonomy" id="1317129"/>
    <lineage>
        <taxon>Eukaryota</taxon>
        <taxon>Metazoa</taxon>
        <taxon>Ecdysozoa</taxon>
        <taxon>Nematoda</taxon>
        <taxon>Chromadorea</taxon>
        <taxon>Rhabditida</taxon>
        <taxon>Rhabditina</taxon>
        <taxon>Diplogasteromorpha</taxon>
        <taxon>Diplogasteroidea</taxon>
        <taxon>Neodiplogasteridae</taxon>
        <taxon>Pristionchus</taxon>
    </lineage>
</organism>
<evidence type="ECO:0000256" key="12">
    <source>
        <dbReference type="ARBA" id="ARBA00023136"/>
    </source>
</evidence>